<reference evidence="2" key="1">
    <citation type="journal article" date="2019" name="Int. J. Syst. Evol. Microbiol.">
        <title>The Global Catalogue of Microorganisms (GCM) 10K type strain sequencing project: providing services to taxonomists for standard genome sequencing and annotation.</title>
        <authorList>
            <consortium name="The Broad Institute Genomics Platform"/>
            <consortium name="The Broad Institute Genome Sequencing Center for Infectious Disease"/>
            <person name="Wu L."/>
            <person name="Ma J."/>
        </authorList>
    </citation>
    <scope>NUCLEOTIDE SEQUENCE [LARGE SCALE GENOMIC DNA]</scope>
    <source>
        <strain evidence="2">IBRC-M 10490</strain>
    </source>
</reference>
<proteinExistence type="predicted"/>
<keyword evidence="2" id="KW-1185">Reference proteome</keyword>
<organism evidence="1 2">
    <name type="scientific">Nocardia halotolerans</name>
    <dbReference type="NCBI Taxonomy" id="1755878"/>
    <lineage>
        <taxon>Bacteria</taxon>
        <taxon>Bacillati</taxon>
        <taxon>Actinomycetota</taxon>
        <taxon>Actinomycetes</taxon>
        <taxon>Mycobacteriales</taxon>
        <taxon>Nocardiaceae</taxon>
        <taxon>Nocardia</taxon>
    </lineage>
</organism>
<dbReference type="EMBL" id="JBHSDL010000005">
    <property type="protein sequence ID" value="MFC4373344.1"/>
    <property type="molecule type" value="Genomic_DNA"/>
</dbReference>
<dbReference type="Proteomes" id="UP001595844">
    <property type="component" value="Unassembled WGS sequence"/>
</dbReference>
<accession>A0ABV8VBP6</accession>
<gene>
    <name evidence="1" type="ORF">ACFO5K_04445</name>
</gene>
<protein>
    <submittedName>
        <fullName evidence="1">Uncharacterized protein</fullName>
    </submittedName>
</protein>
<comment type="caution">
    <text evidence="1">The sequence shown here is derived from an EMBL/GenBank/DDBJ whole genome shotgun (WGS) entry which is preliminary data.</text>
</comment>
<sequence length="156" mass="17188">MSDAETPTDPIPADDQPHAYVLVERTHSPHADRPEWDRGAIVIPEWDHDELAHWRDYHDKYALIPIGPDGDTGTRAITEPRTVSTVEELDALPEGTVIRLRSLLLQAGWSDIDLSKRAWAGFGHHRLQSSSAVILAAKGLCDITVVDVPAEVSDGE</sequence>
<name>A0ABV8VBP6_9NOCA</name>
<evidence type="ECO:0000313" key="2">
    <source>
        <dbReference type="Proteomes" id="UP001595844"/>
    </source>
</evidence>
<evidence type="ECO:0000313" key="1">
    <source>
        <dbReference type="EMBL" id="MFC4373344.1"/>
    </source>
</evidence>
<dbReference type="RefSeq" id="WP_378556026.1">
    <property type="nucleotide sequence ID" value="NZ_JBHSDL010000005.1"/>
</dbReference>